<accession>A0A0D8IV65</accession>
<feature type="signal peptide" evidence="1">
    <location>
        <begin position="1"/>
        <end position="22"/>
    </location>
</feature>
<keyword evidence="1" id="KW-0732">Signal</keyword>
<gene>
    <name evidence="2" type="ORF">TQ39_17265</name>
</gene>
<dbReference type="Gene3D" id="3.40.190.10">
    <property type="entry name" value="Periplasmic binding protein-like II"/>
    <property type="match status" value="2"/>
</dbReference>
<evidence type="ECO:0008006" key="4">
    <source>
        <dbReference type="Google" id="ProtNLM"/>
    </source>
</evidence>
<dbReference type="InterPro" id="IPR006059">
    <property type="entry name" value="SBP"/>
</dbReference>
<proteinExistence type="predicted"/>
<comment type="caution">
    <text evidence="2">The sequence shown here is derived from an EMBL/GenBank/DDBJ whole genome shotgun (WGS) entry which is preliminary data.</text>
</comment>
<dbReference type="RefSeq" id="WP_050006436.1">
    <property type="nucleotide sequence ID" value="NZ_JXXK01000037.1"/>
</dbReference>
<dbReference type="PANTHER" id="PTHR43649">
    <property type="entry name" value="ARABINOSE-BINDING PROTEIN-RELATED"/>
    <property type="match status" value="1"/>
</dbReference>
<evidence type="ECO:0000313" key="2">
    <source>
        <dbReference type="EMBL" id="KJF38572.1"/>
    </source>
</evidence>
<dbReference type="PANTHER" id="PTHR43649:SF12">
    <property type="entry name" value="DIACETYLCHITOBIOSE BINDING PROTEIN DASA"/>
    <property type="match status" value="1"/>
</dbReference>
<dbReference type="PROSITE" id="PS51257">
    <property type="entry name" value="PROKAR_LIPOPROTEIN"/>
    <property type="match status" value="1"/>
</dbReference>
<evidence type="ECO:0000313" key="3">
    <source>
        <dbReference type="Proteomes" id="UP000032483"/>
    </source>
</evidence>
<dbReference type="GeneID" id="42858292"/>
<keyword evidence="3" id="KW-1185">Reference proteome</keyword>
<name>A0A0D8IV65_9FIRM</name>
<dbReference type="EMBL" id="JXXK01000037">
    <property type="protein sequence ID" value="KJF38572.1"/>
    <property type="molecule type" value="Genomic_DNA"/>
</dbReference>
<protein>
    <recommendedName>
        <fullName evidence="4">Extracellular solute-binding protein</fullName>
    </recommendedName>
</protein>
<organism evidence="2 3">
    <name type="scientific">Ruthenibacterium lactatiformans</name>
    <dbReference type="NCBI Taxonomy" id="1550024"/>
    <lineage>
        <taxon>Bacteria</taxon>
        <taxon>Bacillati</taxon>
        <taxon>Bacillota</taxon>
        <taxon>Clostridia</taxon>
        <taxon>Eubacteriales</taxon>
        <taxon>Oscillospiraceae</taxon>
        <taxon>Ruthenibacterium</taxon>
    </lineage>
</organism>
<dbReference type="Pfam" id="PF13416">
    <property type="entry name" value="SBP_bac_8"/>
    <property type="match status" value="1"/>
</dbReference>
<feature type="chain" id="PRO_5038500207" description="Extracellular solute-binding protein" evidence="1">
    <location>
        <begin position="23"/>
        <end position="537"/>
    </location>
</feature>
<evidence type="ECO:0000256" key="1">
    <source>
        <dbReference type="SAM" id="SignalP"/>
    </source>
</evidence>
<dbReference type="SUPFAM" id="SSF53850">
    <property type="entry name" value="Periplasmic binding protein-like II"/>
    <property type="match status" value="1"/>
</dbReference>
<dbReference type="InterPro" id="IPR050490">
    <property type="entry name" value="Bact_solute-bd_prot1"/>
</dbReference>
<dbReference type="PATRIC" id="fig|1550024.3.peg.3940"/>
<sequence length="537" mass="59310">MKKAKRFAALALSTLMAAGLFAGCGAPASGSAPASGTGAVSSSQQESALVEVSVAIWGADDGLADPNDPILKRIEEETGVRLVPQNVTWDDSSQKIQLWATNGQLPDIFAGDFVAQSFYGNWIEQGVIRALPEDLSAYPNLAEHMQMERAQAAARDGKLYMIPRTTYGDITYSVLDRNVVYRWDLAQAAGITKEPETYEEFCDMIKAIIEADPEGKNISGMTQALPELIGGFVYPYAGIIDKKWVADEEGRFVPSYFADRDALVSAMQFARDMYTDGVIEKDIALAKLETSKEKYLQGQSAAMVFAWSGPAGLESQIGKDYDALYGEGSFQEDNRIAKLYPSEDGNSYYFVDTEAWSESYISAQVDDEKMAAICRLFDFLYSEEGQRLVYCGIEGEDYDVVDGEVVMKDGVDLMEKYTFKNVNSNIADLAMWNPEYWDSEYPSTISEEYRALNTARHEDAVQNGTLPAYYDSVLFLSTPLKDAFVYNTNDDLLQVMMGSDPVEKMVDDLLANYETKGLSDMLAEVNAKAAELGIKAE</sequence>
<dbReference type="Proteomes" id="UP000032483">
    <property type="component" value="Unassembled WGS sequence"/>
</dbReference>
<reference evidence="2" key="1">
    <citation type="submission" date="2015-02" db="EMBL/GenBank/DDBJ databases">
        <title>A novel member of the family Ruminococcaceae isolated from human feces.</title>
        <authorList>
            <person name="Shkoporov A.N."/>
            <person name="Chaplin A.V."/>
            <person name="Motuzova O.V."/>
            <person name="Kafarskaia L.I."/>
            <person name="Khokhlova E.V."/>
            <person name="Efimov B.A."/>
        </authorList>
    </citation>
    <scope>NUCLEOTIDE SEQUENCE [LARGE SCALE GENOMIC DNA]</scope>
    <source>
        <strain evidence="2">585-1</strain>
    </source>
</reference>
<dbReference type="AlphaFoldDB" id="A0A0D8IV65"/>